<comment type="caution">
    <text evidence="3">The sequence shown here is derived from an EMBL/GenBank/DDBJ whole genome shotgun (WGS) entry which is preliminary data.</text>
</comment>
<dbReference type="InterPro" id="IPR005162">
    <property type="entry name" value="Retrotrans_gag_dom"/>
</dbReference>
<evidence type="ECO:0000313" key="4">
    <source>
        <dbReference type="Proteomes" id="UP001172457"/>
    </source>
</evidence>
<feature type="region of interest" description="Disordered" evidence="1">
    <location>
        <begin position="250"/>
        <end position="296"/>
    </location>
</feature>
<dbReference type="Proteomes" id="UP001172457">
    <property type="component" value="Chromosome 7"/>
</dbReference>
<evidence type="ECO:0000259" key="2">
    <source>
        <dbReference type="Pfam" id="PF03732"/>
    </source>
</evidence>
<evidence type="ECO:0000313" key="3">
    <source>
        <dbReference type="EMBL" id="KAJ9540932.1"/>
    </source>
</evidence>
<dbReference type="PANTHER" id="PTHR35046">
    <property type="entry name" value="ZINC KNUCKLE (CCHC-TYPE) FAMILY PROTEIN"/>
    <property type="match status" value="1"/>
</dbReference>
<feature type="region of interest" description="Disordered" evidence="1">
    <location>
        <begin position="1"/>
        <end position="28"/>
    </location>
</feature>
<feature type="compositionally biased region" description="Basic residues" evidence="1">
    <location>
        <begin position="1"/>
        <end position="15"/>
    </location>
</feature>
<protein>
    <recommendedName>
        <fullName evidence="2">Retrotransposon gag domain-containing protein</fullName>
    </recommendedName>
</protein>
<proteinExistence type="predicted"/>
<dbReference type="Pfam" id="PF03732">
    <property type="entry name" value="Retrotrans_gag"/>
    <property type="match status" value="1"/>
</dbReference>
<feature type="compositionally biased region" description="Polar residues" evidence="1">
    <location>
        <begin position="287"/>
        <end position="296"/>
    </location>
</feature>
<sequence length="296" mass="35015">MAEFRRNHRYNHRRYAAGGNGDYDHDPREEEIVRLQQRIKELELRYEPREEEERTESDYEWRNPFGDGYNYHREPPPIDPLRSLGVRVEIPEFEGRVQPDEFIEWIHTVERVFDLRDIPDNLKVKLVATKLRKHASLWWEHVRKKRLQDGKQKVKTWDKMKKLLTAKFLPANHRQDSYLDYHNLKQHNLSVEDFIMEFEKLRMRCGVDEDEEQVIARFLGALRSDISDVVQLQPYWTFDDVCRLAHRVEKQQKGKAKVTPSRPTAPTRTPTVTPIPNRQGPIKADGSGSSAPPTVL</sequence>
<dbReference type="EMBL" id="JARYMX010000007">
    <property type="protein sequence ID" value="KAJ9540932.1"/>
    <property type="molecule type" value="Genomic_DNA"/>
</dbReference>
<reference evidence="3" key="1">
    <citation type="submission" date="2023-03" db="EMBL/GenBank/DDBJ databases">
        <title>Chromosome-scale reference genome and RAD-based genetic map of yellow starthistle (Centaurea solstitialis) reveal putative structural variation and QTLs associated with invader traits.</title>
        <authorList>
            <person name="Reatini B."/>
            <person name="Cang F.A."/>
            <person name="Jiang Q."/>
            <person name="Mckibben M.T.W."/>
            <person name="Barker M.S."/>
            <person name="Rieseberg L.H."/>
            <person name="Dlugosch K.M."/>
        </authorList>
    </citation>
    <scope>NUCLEOTIDE SEQUENCE</scope>
    <source>
        <strain evidence="3">CAN-66</strain>
        <tissue evidence="3">Leaf</tissue>
    </source>
</reference>
<dbReference type="AlphaFoldDB" id="A0AA38VZQ8"/>
<evidence type="ECO:0000256" key="1">
    <source>
        <dbReference type="SAM" id="MobiDB-lite"/>
    </source>
</evidence>
<accession>A0AA38VZQ8</accession>
<dbReference type="PANTHER" id="PTHR35046:SF23">
    <property type="entry name" value="NUCLEOTIDYLTRANSFERASE, RIBONUCLEASE H"/>
    <property type="match status" value="1"/>
</dbReference>
<keyword evidence="4" id="KW-1185">Reference proteome</keyword>
<organism evidence="3 4">
    <name type="scientific">Centaurea solstitialis</name>
    <name type="common">yellow star-thistle</name>
    <dbReference type="NCBI Taxonomy" id="347529"/>
    <lineage>
        <taxon>Eukaryota</taxon>
        <taxon>Viridiplantae</taxon>
        <taxon>Streptophyta</taxon>
        <taxon>Embryophyta</taxon>
        <taxon>Tracheophyta</taxon>
        <taxon>Spermatophyta</taxon>
        <taxon>Magnoliopsida</taxon>
        <taxon>eudicotyledons</taxon>
        <taxon>Gunneridae</taxon>
        <taxon>Pentapetalae</taxon>
        <taxon>asterids</taxon>
        <taxon>campanulids</taxon>
        <taxon>Asterales</taxon>
        <taxon>Asteraceae</taxon>
        <taxon>Carduoideae</taxon>
        <taxon>Cardueae</taxon>
        <taxon>Centaureinae</taxon>
        <taxon>Centaurea</taxon>
    </lineage>
</organism>
<gene>
    <name evidence="3" type="ORF">OSB04_027438</name>
</gene>
<feature type="domain" description="Retrotransposon gag" evidence="2">
    <location>
        <begin position="125"/>
        <end position="223"/>
    </location>
</feature>
<feature type="compositionally biased region" description="Low complexity" evidence="1">
    <location>
        <begin position="259"/>
        <end position="278"/>
    </location>
</feature>
<name>A0AA38VZQ8_9ASTR</name>